<dbReference type="AlphaFoldDB" id="A0AA38SKA2"/>
<keyword evidence="5" id="KW-0472">Membrane</keyword>
<evidence type="ECO:0000313" key="9">
    <source>
        <dbReference type="EMBL" id="KAJ9553488.1"/>
    </source>
</evidence>
<evidence type="ECO:0000256" key="3">
    <source>
        <dbReference type="ARBA" id="ARBA00022833"/>
    </source>
</evidence>
<dbReference type="Proteomes" id="UP001172457">
    <property type="component" value="Chromosome 4"/>
</dbReference>
<dbReference type="Proteomes" id="UP001172457">
    <property type="component" value="Chromosome 8"/>
</dbReference>
<evidence type="ECO:0000259" key="6">
    <source>
        <dbReference type="PROSITE" id="PS51999"/>
    </source>
</evidence>
<dbReference type="EMBL" id="JARYMX010000004">
    <property type="protein sequence ID" value="KAJ9553488.1"/>
    <property type="molecule type" value="Genomic_DNA"/>
</dbReference>
<feature type="transmembrane region" description="Helical" evidence="5">
    <location>
        <begin position="74"/>
        <end position="92"/>
    </location>
</feature>
<evidence type="ECO:0000256" key="5">
    <source>
        <dbReference type="SAM" id="Phobius"/>
    </source>
</evidence>
<keyword evidence="1" id="KW-0479">Metal-binding</keyword>
<name>A0AA38SKA2_9ASTR</name>
<evidence type="ECO:0000256" key="4">
    <source>
        <dbReference type="PROSITE-ProRule" id="PRU01343"/>
    </source>
</evidence>
<keyword evidence="3" id="KW-0862">Zinc</keyword>
<dbReference type="EMBL" id="JARYMX010000008">
    <property type="protein sequence ID" value="KAJ9537926.1"/>
    <property type="molecule type" value="Genomic_DNA"/>
</dbReference>
<evidence type="ECO:0000313" key="8">
    <source>
        <dbReference type="EMBL" id="KAJ9552456.1"/>
    </source>
</evidence>
<accession>A0AA38SKA2</accession>
<dbReference type="GO" id="GO:0008270">
    <property type="term" value="F:zinc ion binding"/>
    <property type="evidence" value="ECO:0007669"/>
    <property type="project" value="UniProtKB-KW"/>
</dbReference>
<evidence type="ECO:0000256" key="1">
    <source>
        <dbReference type="ARBA" id="ARBA00022723"/>
    </source>
</evidence>
<sequence length="93" mass="10727">MVECHCGCRAIVRISWTSANPGRRFFCCPNTGYDCGFFMWVDTPMFNRASVDGLLKLKINAEANLKAKTKEARMWKMLMLSSWVLFVTYVLFT</sequence>
<feature type="domain" description="GRF-type" evidence="6">
    <location>
        <begin position="4"/>
        <end position="44"/>
    </location>
</feature>
<organism evidence="7 10">
    <name type="scientific">Centaurea solstitialis</name>
    <name type="common">yellow star-thistle</name>
    <dbReference type="NCBI Taxonomy" id="347529"/>
    <lineage>
        <taxon>Eukaryota</taxon>
        <taxon>Viridiplantae</taxon>
        <taxon>Streptophyta</taxon>
        <taxon>Embryophyta</taxon>
        <taxon>Tracheophyta</taxon>
        <taxon>Spermatophyta</taxon>
        <taxon>Magnoliopsida</taxon>
        <taxon>eudicotyledons</taxon>
        <taxon>Gunneridae</taxon>
        <taxon>Pentapetalae</taxon>
        <taxon>asterids</taxon>
        <taxon>campanulids</taxon>
        <taxon>Asterales</taxon>
        <taxon>Asteraceae</taxon>
        <taxon>Carduoideae</taxon>
        <taxon>Cardueae</taxon>
        <taxon>Centaureinae</taxon>
        <taxon>Centaurea</taxon>
    </lineage>
</organism>
<evidence type="ECO:0000256" key="2">
    <source>
        <dbReference type="ARBA" id="ARBA00022771"/>
    </source>
</evidence>
<dbReference type="EMBL" id="JARYMX010000004">
    <property type="protein sequence ID" value="KAJ9552456.1"/>
    <property type="molecule type" value="Genomic_DNA"/>
</dbReference>
<keyword evidence="5" id="KW-1133">Transmembrane helix</keyword>
<keyword evidence="5" id="KW-0812">Transmembrane</keyword>
<dbReference type="PANTHER" id="PTHR33248">
    <property type="entry name" value="ZINC ION-BINDING PROTEIN"/>
    <property type="match status" value="1"/>
</dbReference>
<keyword evidence="10" id="KW-1185">Reference proteome</keyword>
<evidence type="ECO:0000313" key="7">
    <source>
        <dbReference type="EMBL" id="KAJ9537926.1"/>
    </source>
</evidence>
<dbReference type="PROSITE" id="PS51999">
    <property type="entry name" value="ZF_GRF"/>
    <property type="match status" value="1"/>
</dbReference>
<dbReference type="Pfam" id="PF06839">
    <property type="entry name" value="Zn_ribbon_GRF"/>
    <property type="match status" value="1"/>
</dbReference>
<comment type="caution">
    <text evidence="7">The sequence shown here is derived from an EMBL/GenBank/DDBJ whole genome shotgun (WGS) entry which is preliminary data.</text>
</comment>
<protein>
    <recommendedName>
        <fullName evidence="6">GRF-type domain-containing protein</fullName>
    </recommendedName>
</protein>
<keyword evidence="2 4" id="KW-0863">Zinc-finger</keyword>
<gene>
    <name evidence="8" type="ORF">OSB04_016501</name>
    <name evidence="9" type="ORF">OSB04_017533</name>
    <name evidence="7" type="ORF">OSB04_030659</name>
</gene>
<dbReference type="InterPro" id="IPR010666">
    <property type="entry name" value="Znf_GRF"/>
</dbReference>
<evidence type="ECO:0000313" key="10">
    <source>
        <dbReference type="Proteomes" id="UP001172457"/>
    </source>
</evidence>
<reference evidence="7" key="1">
    <citation type="submission" date="2023-03" db="EMBL/GenBank/DDBJ databases">
        <title>Chromosome-scale reference genome and RAD-based genetic map of yellow starthistle (Centaurea solstitialis) reveal putative structural variation and QTLs associated with invader traits.</title>
        <authorList>
            <person name="Reatini B."/>
            <person name="Cang F.A."/>
            <person name="Jiang Q."/>
            <person name="Mckibben M.T.W."/>
            <person name="Barker M.S."/>
            <person name="Rieseberg L.H."/>
            <person name="Dlugosch K.M."/>
        </authorList>
    </citation>
    <scope>NUCLEOTIDE SEQUENCE</scope>
    <source>
        <strain evidence="7">CAN-66</strain>
        <tissue evidence="7">Leaf</tissue>
    </source>
</reference>
<proteinExistence type="predicted"/>